<dbReference type="SUPFAM" id="SSF50978">
    <property type="entry name" value="WD40 repeat-like"/>
    <property type="match status" value="1"/>
</dbReference>
<dbReference type="GO" id="GO:0005509">
    <property type="term" value="F:calcium ion binding"/>
    <property type="evidence" value="ECO:0007669"/>
    <property type="project" value="InterPro"/>
</dbReference>
<dbReference type="AlphaFoldDB" id="A0A7S0HNE5"/>
<dbReference type="PROSITE" id="PS00018">
    <property type="entry name" value="EF_HAND_1"/>
    <property type="match status" value="1"/>
</dbReference>
<dbReference type="InterPro" id="IPR018247">
    <property type="entry name" value="EF_Hand_1_Ca_BS"/>
</dbReference>
<name>A0A7S0HNE5_9CRYP</name>
<evidence type="ECO:0000256" key="5">
    <source>
        <dbReference type="SAM" id="MobiDB-lite"/>
    </source>
</evidence>
<reference evidence="7" key="1">
    <citation type="submission" date="2021-01" db="EMBL/GenBank/DDBJ databases">
        <authorList>
            <person name="Corre E."/>
            <person name="Pelletier E."/>
            <person name="Niang G."/>
            <person name="Scheremetjew M."/>
            <person name="Finn R."/>
            <person name="Kale V."/>
            <person name="Holt S."/>
            <person name="Cochrane G."/>
            <person name="Meng A."/>
            <person name="Brown T."/>
            <person name="Cohen L."/>
        </authorList>
    </citation>
    <scope>NUCLEOTIDE SEQUENCE</scope>
    <source>
        <strain evidence="7">CCMP325</strain>
    </source>
</reference>
<dbReference type="InterPro" id="IPR019775">
    <property type="entry name" value="WD40_repeat_CS"/>
</dbReference>
<evidence type="ECO:0000256" key="2">
    <source>
        <dbReference type="ARBA" id="ARBA00022737"/>
    </source>
</evidence>
<dbReference type="InterPro" id="IPR052803">
    <property type="entry name" value="Cilium-Associated_Jouberin"/>
</dbReference>
<evidence type="ECO:0000256" key="3">
    <source>
        <dbReference type="ARBA" id="ARBA00022837"/>
    </source>
</evidence>
<evidence type="ECO:0000256" key="1">
    <source>
        <dbReference type="ARBA" id="ARBA00022574"/>
    </source>
</evidence>
<dbReference type="PRINTS" id="PR00320">
    <property type="entry name" value="GPROTEINBRPT"/>
</dbReference>
<dbReference type="Gene3D" id="1.10.238.10">
    <property type="entry name" value="EF-hand"/>
    <property type="match status" value="1"/>
</dbReference>
<gene>
    <name evidence="7" type="ORF">HPHI1048_LOCUS12325</name>
</gene>
<keyword evidence="2" id="KW-0677">Repeat</keyword>
<dbReference type="InterPro" id="IPR020472">
    <property type="entry name" value="WD40_PAC1"/>
</dbReference>
<dbReference type="EMBL" id="HBEO01018080">
    <property type="protein sequence ID" value="CAD8487514.1"/>
    <property type="molecule type" value="Transcribed_RNA"/>
</dbReference>
<dbReference type="CDD" id="cd00051">
    <property type="entry name" value="EFh"/>
    <property type="match status" value="1"/>
</dbReference>
<dbReference type="Pfam" id="PF00400">
    <property type="entry name" value="WD40"/>
    <property type="match status" value="4"/>
</dbReference>
<dbReference type="InterPro" id="IPR001680">
    <property type="entry name" value="WD40_rpt"/>
</dbReference>
<feature type="repeat" description="WD" evidence="4">
    <location>
        <begin position="637"/>
        <end position="661"/>
    </location>
</feature>
<dbReference type="PANTHER" id="PTHR44499">
    <property type="entry name" value="JOUBERIN"/>
    <property type="match status" value="1"/>
</dbReference>
<keyword evidence="3" id="KW-0106">Calcium</keyword>
<dbReference type="Gene3D" id="2.130.10.10">
    <property type="entry name" value="YVTN repeat-like/Quinoprotein amine dehydrogenase"/>
    <property type="match status" value="1"/>
</dbReference>
<dbReference type="InterPro" id="IPR015943">
    <property type="entry name" value="WD40/YVTN_repeat-like_dom_sf"/>
</dbReference>
<dbReference type="PROSITE" id="PS50222">
    <property type="entry name" value="EF_HAND_2"/>
    <property type="match status" value="1"/>
</dbReference>
<dbReference type="PANTHER" id="PTHR44499:SF1">
    <property type="entry name" value="JOUBERIN"/>
    <property type="match status" value="1"/>
</dbReference>
<dbReference type="GO" id="GO:0044458">
    <property type="term" value="P:motile cilium assembly"/>
    <property type="evidence" value="ECO:0007669"/>
    <property type="project" value="TreeGrafter"/>
</dbReference>
<feature type="compositionally biased region" description="Basic and acidic residues" evidence="5">
    <location>
        <begin position="29"/>
        <end position="40"/>
    </location>
</feature>
<proteinExistence type="predicted"/>
<evidence type="ECO:0000313" key="7">
    <source>
        <dbReference type="EMBL" id="CAD8487514.1"/>
    </source>
</evidence>
<dbReference type="GO" id="GO:0036064">
    <property type="term" value="C:ciliary basal body"/>
    <property type="evidence" value="ECO:0007669"/>
    <property type="project" value="TreeGrafter"/>
</dbReference>
<feature type="repeat" description="WD" evidence="4">
    <location>
        <begin position="581"/>
        <end position="604"/>
    </location>
</feature>
<feature type="repeat" description="WD" evidence="4">
    <location>
        <begin position="670"/>
        <end position="703"/>
    </location>
</feature>
<protein>
    <recommendedName>
        <fullName evidence="6">EF-hand domain-containing protein</fullName>
    </recommendedName>
</protein>
<dbReference type="SMART" id="SM00320">
    <property type="entry name" value="WD40"/>
    <property type="match status" value="7"/>
</dbReference>
<feature type="repeat" description="WD" evidence="4">
    <location>
        <begin position="772"/>
        <end position="801"/>
    </location>
</feature>
<dbReference type="InterPro" id="IPR011992">
    <property type="entry name" value="EF-hand-dom_pair"/>
</dbReference>
<dbReference type="SUPFAM" id="SSF47473">
    <property type="entry name" value="EF-hand"/>
    <property type="match status" value="1"/>
</dbReference>
<feature type="region of interest" description="Disordered" evidence="5">
    <location>
        <begin position="1"/>
        <end position="183"/>
    </location>
</feature>
<evidence type="ECO:0000256" key="4">
    <source>
        <dbReference type="PROSITE-ProRule" id="PRU00221"/>
    </source>
</evidence>
<dbReference type="InterPro" id="IPR002048">
    <property type="entry name" value="EF_hand_dom"/>
</dbReference>
<feature type="compositionally biased region" description="Basic and acidic residues" evidence="5">
    <location>
        <begin position="74"/>
        <end position="86"/>
    </location>
</feature>
<feature type="compositionally biased region" description="Polar residues" evidence="5">
    <location>
        <begin position="245"/>
        <end position="259"/>
    </location>
</feature>
<feature type="region of interest" description="Disordered" evidence="5">
    <location>
        <begin position="218"/>
        <end position="259"/>
    </location>
</feature>
<dbReference type="PROSITE" id="PS00678">
    <property type="entry name" value="WD_REPEATS_1"/>
    <property type="match status" value="1"/>
</dbReference>
<dbReference type="PROSITE" id="PS50082">
    <property type="entry name" value="WD_REPEATS_2"/>
    <property type="match status" value="4"/>
</dbReference>
<feature type="compositionally biased region" description="Basic and acidic residues" evidence="5">
    <location>
        <begin position="152"/>
        <end position="183"/>
    </location>
</feature>
<feature type="compositionally biased region" description="Low complexity" evidence="5">
    <location>
        <begin position="87"/>
        <end position="102"/>
    </location>
</feature>
<organism evidence="7">
    <name type="scientific">Hanusia phi</name>
    <dbReference type="NCBI Taxonomy" id="3032"/>
    <lineage>
        <taxon>Eukaryota</taxon>
        <taxon>Cryptophyceae</taxon>
        <taxon>Pyrenomonadales</taxon>
        <taxon>Geminigeraceae</taxon>
        <taxon>Hanusia</taxon>
    </lineage>
</organism>
<sequence length="972" mass="109289">MEEAAPEGIARSRRRALQKAFDMAAETDQPEKSPPEEERKGRRRHRRGESAKEESEEAGETGAAQGRRRRRQRSREASVESEREGQSDSNAAAASRAASAESKVSEEIKETNGQVKVKKHTSFRPEPLEIPATVHGHEISAEGGDPSNSPHRTGDSAQDKEDRASHERSSAHDGVSEREESQREKIIQITVHGTDELKPQIHLKHPVVRISILDAKEGNPVKKSRSNRNAVQQHENATDVPPTPARTSSGRNSQEPQQMTAKGFDRVLPIQTEPFDLSQCLVEGKTLKCEWREPVVFNESLEYFLSEDHVILFELMDFVHGGSEAHGSVRADSKKVISKDSFWQHIAWSFIRPNQGSNGCIKLDRMLRLQLYKYRRFWFWEKTSAKSDNLAFQQWKSREKRCNWKPYKSTLYISLKGIVSPESSYVQLRPKMPWEKEKGDDNFDFHEDHQNTGKENRKSSTYEQRLERARLASRWIGASGMWCRVPNSVMHRFDSDYRGGFVLSFSGLGTYLACAVGARQSYNIRIFNVANGILAKTLKGHHEIVYDIVWSQHEFFNDKMDTGDTKGSSEISADEDEASPLILTASADTTAKVWNFESESVIATCHHPSYVYCARFCPGPEGNKGTTEKEKSISSTSYVVTGCFDKNIRLWDVRKQSLDADGSAQILQIIAGHASHVNALYVHPVKSQMVSGDATGRLIVWSILNHSFDVVRDLNEPEISSAINCIKMDSAGKKLFVLARDNALRLIDTDRWVIIQRFAGITCSSQQIKFDLSPDGKYLMSGSEDGQIIVWNVDTGEQDTTLASNNMHKFQGVCTDVAWNPTDRIIAACCFSRRHPVLVYKYEKEADAHASEEMPEDELREVLEGKFNGLAEAFAKLDQSGDGKLQFEEFRDGVREMELDLSEAQILRMFKTAAGPADEISVDEFLRRYAPAGTLEAIKTANAVKRAKQKRAMMGGVQSTPKTAALLSLFDD</sequence>
<dbReference type="SMART" id="SM00054">
    <property type="entry name" value="EFh"/>
    <property type="match status" value="1"/>
</dbReference>
<feature type="domain" description="EF-hand" evidence="6">
    <location>
        <begin position="865"/>
        <end position="900"/>
    </location>
</feature>
<evidence type="ECO:0000259" key="6">
    <source>
        <dbReference type="PROSITE" id="PS50222"/>
    </source>
</evidence>
<keyword evidence="1 4" id="KW-0853">WD repeat</keyword>
<accession>A0A7S0HNE5</accession>
<dbReference type="InterPro" id="IPR036322">
    <property type="entry name" value="WD40_repeat_dom_sf"/>
</dbReference>